<keyword evidence="4" id="KW-1185">Reference proteome</keyword>
<evidence type="ECO:0000256" key="1">
    <source>
        <dbReference type="ARBA" id="ARBA00023235"/>
    </source>
</evidence>
<dbReference type="Gene3D" id="3.40.50.10470">
    <property type="entry name" value="Translation initiation factor eif-2b, domain 2"/>
    <property type="match status" value="1"/>
</dbReference>
<dbReference type="NCBIfam" id="TIGR00512">
    <property type="entry name" value="salvage_mtnA"/>
    <property type="match status" value="1"/>
</dbReference>
<keyword evidence="2" id="KW-0028">Amino-acid biosynthesis</keyword>
<dbReference type="NCBIfam" id="TIGR00524">
    <property type="entry name" value="eIF-2B_rel"/>
    <property type="match status" value="1"/>
</dbReference>
<accession>A0ABP0HQ41</accession>
<reference evidence="3 4" key="1">
    <citation type="submission" date="2024-02" db="EMBL/GenBank/DDBJ databases">
        <authorList>
            <person name="Chen Y."/>
            <person name="Shah S."/>
            <person name="Dougan E. K."/>
            <person name="Thang M."/>
            <person name="Chan C."/>
        </authorList>
    </citation>
    <scope>NUCLEOTIDE SEQUENCE [LARGE SCALE GENOMIC DNA]</scope>
</reference>
<keyword evidence="1 2" id="KW-0413">Isomerase</keyword>
<comment type="subcellular location">
    <subcellularLocation>
        <location evidence="2">Cytoplasm</location>
    </subcellularLocation>
    <subcellularLocation>
        <location evidence="2">Nucleus</location>
    </subcellularLocation>
</comment>
<comment type="similarity">
    <text evidence="2">Belongs to the eIF-2B alpha/beta/delta subunits family. MtnA subfamily.</text>
</comment>
<proteinExistence type="inferred from homology"/>
<evidence type="ECO:0000313" key="3">
    <source>
        <dbReference type="EMBL" id="CAK8992326.1"/>
    </source>
</evidence>
<feature type="site" description="Transition state stabilizer" evidence="2">
    <location>
        <position position="176"/>
    </location>
</feature>
<dbReference type="HAMAP" id="MF_01678">
    <property type="entry name" value="Salvage_MtnA"/>
    <property type="match status" value="1"/>
</dbReference>
<keyword evidence="2" id="KW-0963">Cytoplasm</keyword>
<dbReference type="PANTHER" id="PTHR43475:SF1">
    <property type="entry name" value="METHYLTHIORIBOSE-1-PHOSPHATE ISOMERASE"/>
    <property type="match status" value="1"/>
</dbReference>
<dbReference type="GO" id="GO:0016853">
    <property type="term" value="F:isomerase activity"/>
    <property type="evidence" value="ECO:0007669"/>
    <property type="project" value="UniProtKB-KW"/>
</dbReference>
<dbReference type="PANTHER" id="PTHR43475">
    <property type="entry name" value="METHYLTHIORIBOSE-1-PHOSPHATE ISOMERASE"/>
    <property type="match status" value="1"/>
</dbReference>
<dbReference type="InterPro" id="IPR037171">
    <property type="entry name" value="NagB/RpiA_transferase-like"/>
</dbReference>
<dbReference type="EMBL" id="CAXAMM010001547">
    <property type="protein sequence ID" value="CAK8992326.1"/>
    <property type="molecule type" value="Genomic_DNA"/>
</dbReference>
<dbReference type="Gene3D" id="1.20.120.420">
    <property type="entry name" value="translation initiation factor eif-2b, domain 1"/>
    <property type="match status" value="1"/>
</dbReference>
<dbReference type="Proteomes" id="UP001642464">
    <property type="component" value="Unassembled WGS sequence"/>
</dbReference>
<organism evidence="3 4">
    <name type="scientific">Durusdinium trenchii</name>
    <dbReference type="NCBI Taxonomy" id="1381693"/>
    <lineage>
        <taxon>Eukaryota</taxon>
        <taxon>Sar</taxon>
        <taxon>Alveolata</taxon>
        <taxon>Dinophyceae</taxon>
        <taxon>Suessiales</taxon>
        <taxon>Symbiodiniaceae</taxon>
        <taxon>Durusdinium</taxon>
    </lineage>
</organism>
<comment type="pathway">
    <text evidence="2">Amino-acid biosynthesis; L-methionine biosynthesis via salvage pathway; L-methionine from S-methyl-5-thio-alpha-D-ribose 1-phosphate: step 1/6.</text>
</comment>
<dbReference type="InterPro" id="IPR011559">
    <property type="entry name" value="Initiation_fac_2B_a/b/d"/>
</dbReference>
<protein>
    <recommendedName>
        <fullName evidence="2">Methylthioribose-1-phosphate isomerase</fullName>
        <shortName evidence="2">M1Pi</shortName>
        <shortName evidence="2">MTR-1-P isomerase</shortName>
        <ecNumber evidence="2">5.3.1.23</ecNumber>
    </recommendedName>
    <alternativeName>
        <fullName evidence="2">S-methyl-5-thioribose-1-phosphate isomerase</fullName>
    </alternativeName>
    <alternativeName>
        <fullName evidence="2">Translation initiation factor eIF-2B subunit alpha/beta/delta-like protein</fullName>
    </alternativeName>
</protein>
<comment type="catalytic activity">
    <reaction evidence="2">
        <text>5-(methylsulfanyl)-alpha-D-ribose 1-phosphate = 5-(methylsulfanyl)-D-ribulose 1-phosphate</text>
        <dbReference type="Rhea" id="RHEA:19989"/>
        <dbReference type="ChEBI" id="CHEBI:58533"/>
        <dbReference type="ChEBI" id="CHEBI:58548"/>
        <dbReference type="EC" id="5.3.1.23"/>
    </reaction>
</comment>
<dbReference type="SUPFAM" id="SSF100950">
    <property type="entry name" value="NagB/RpiA/CoA transferase-like"/>
    <property type="match status" value="1"/>
</dbReference>
<dbReference type="InterPro" id="IPR000649">
    <property type="entry name" value="IF-2B-related"/>
</dbReference>
<dbReference type="InterPro" id="IPR005251">
    <property type="entry name" value="IF-M1Pi"/>
</dbReference>
<dbReference type="Pfam" id="PF01008">
    <property type="entry name" value="IF-2B"/>
    <property type="match status" value="1"/>
</dbReference>
<evidence type="ECO:0000313" key="4">
    <source>
        <dbReference type="Proteomes" id="UP001642464"/>
    </source>
</evidence>
<feature type="active site" description="Proton donor" evidence="2">
    <location>
        <position position="256"/>
    </location>
</feature>
<dbReference type="EC" id="5.3.1.23" evidence="2"/>
<evidence type="ECO:0000256" key="2">
    <source>
        <dbReference type="HAMAP-Rule" id="MF_03119"/>
    </source>
</evidence>
<dbReference type="InterPro" id="IPR042529">
    <property type="entry name" value="IF_2B-like_C"/>
</dbReference>
<sequence length="377" mass="41359">MRVDGTWFRTIWLKDESTVQIIDQRHLPHDFVVEDIRSVEEMCMAIKDMHLRGAGLIGCAAAYGMYLACLRSLPCTKAEAKEHLAICAQRLLATRPTAVNLRVGVERVQAVLDKLLGGSEVDREALQLAAREEAKKVTDEDASFCEHIGEAGAKILEEIHRKKAKLAEPVNVLTHCNAGWLAFADWGSALSPVYVAHNRGLPIHVWVDETRPRNQGASLTAWELAKHGVPHTVIADNAGGHLMRRGLVDVVITGADRVTRQGDACNKIGTYLKALAAKDNEIPFYVALPSSTIDWQMKDGAEIPIEQRGDEEVKYAEGLGEDGKRRKVLLTPAASPAGNWAFDVTPARLLTGLITERGLADSSEEGLRKLFPEVKLA</sequence>
<dbReference type="InterPro" id="IPR027363">
    <property type="entry name" value="M1Pi_N"/>
</dbReference>
<comment type="function">
    <text evidence="2">Catalyzes the interconversion of methylthioribose-1-phosphate (MTR-1-P) into methylthioribulose-1-phosphate (MTRu-1-P).</text>
</comment>
<gene>
    <name evidence="3" type="ORF">SCF082_LOCUS3060</name>
</gene>
<comment type="caution">
    <text evidence="3">The sequence shown here is derived from an EMBL/GenBank/DDBJ whole genome shotgun (WGS) entry which is preliminary data.</text>
</comment>
<name>A0ABP0HQ41_9DINO</name>
<dbReference type="NCBIfam" id="NF004326">
    <property type="entry name" value="PRK05720.1"/>
    <property type="match status" value="1"/>
</dbReference>
<keyword evidence="2" id="KW-0486">Methionine biosynthesis</keyword>
<keyword evidence="2" id="KW-0539">Nucleus</keyword>